<feature type="transmembrane region" description="Helical" evidence="1">
    <location>
        <begin position="27"/>
        <end position="45"/>
    </location>
</feature>
<proteinExistence type="predicted"/>
<evidence type="ECO:0000313" key="2">
    <source>
        <dbReference type="EMBL" id="NGO12205.1"/>
    </source>
</evidence>
<sequence>MFGIYLVVVSLLATQLGWILPEGVITLLSVPVVGFSWVPLVMIPWERFGLGAMRGLRIGSRGQGNSRSA</sequence>
<dbReference type="AlphaFoldDB" id="A0A6G4VE83"/>
<reference evidence="2 3" key="1">
    <citation type="submission" date="2020-02" db="EMBL/GenBank/DDBJ databases">
        <title>Whole-genome analyses of novel actinobacteria.</title>
        <authorList>
            <person name="Sahin N."/>
            <person name="Gencbay T."/>
        </authorList>
    </citation>
    <scope>NUCLEOTIDE SEQUENCE [LARGE SCALE GENOMIC DNA]</scope>
    <source>
        <strain evidence="2 3">HC44</strain>
    </source>
</reference>
<dbReference type="Proteomes" id="UP000472335">
    <property type="component" value="Unassembled WGS sequence"/>
</dbReference>
<accession>A0A6G4VE83</accession>
<comment type="caution">
    <text evidence="2">The sequence shown here is derived from an EMBL/GenBank/DDBJ whole genome shotgun (WGS) entry which is preliminary data.</text>
</comment>
<keyword evidence="1" id="KW-0472">Membrane</keyword>
<dbReference type="RefSeq" id="WP_165264599.1">
    <property type="nucleotide sequence ID" value="NZ_JAAKZY010000131.1"/>
</dbReference>
<gene>
    <name evidence="2" type="ORF">G5C60_32515</name>
</gene>
<evidence type="ECO:0000313" key="3">
    <source>
        <dbReference type="Proteomes" id="UP000472335"/>
    </source>
</evidence>
<organism evidence="2 3">
    <name type="scientific">Streptomyces scabichelini</name>
    <dbReference type="NCBI Taxonomy" id="2711217"/>
    <lineage>
        <taxon>Bacteria</taxon>
        <taxon>Bacillati</taxon>
        <taxon>Actinomycetota</taxon>
        <taxon>Actinomycetes</taxon>
        <taxon>Kitasatosporales</taxon>
        <taxon>Streptomycetaceae</taxon>
        <taxon>Streptomyces</taxon>
    </lineage>
</organism>
<dbReference type="EMBL" id="JAAKZY010000131">
    <property type="protein sequence ID" value="NGO12205.1"/>
    <property type="molecule type" value="Genomic_DNA"/>
</dbReference>
<evidence type="ECO:0000256" key="1">
    <source>
        <dbReference type="SAM" id="Phobius"/>
    </source>
</evidence>
<keyword evidence="1" id="KW-1133">Transmembrane helix</keyword>
<keyword evidence="3" id="KW-1185">Reference proteome</keyword>
<protein>
    <submittedName>
        <fullName evidence="2">Uncharacterized protein</fullName>
    </submittedName>
</protein>
<name>A0A6G4VE83_9ACTN</name>
<keyword evidence="1" id="KW-0812">Transmembrane</keyword>